<dbReference type="CDD" id="cd00430">
    <property type="entry name" value="PLPDE_III_AR"/>
    <property type="match status" value="1"/>
</dbReference>
<dbReference type="GO" id="GO:0030170">
    <property type="term" value="F:pyridoxal phosphate binding"/>
    <property type="evidence" value="ECO:0007669"/>
    <property type="project" value="TreeGrafter"/>
</dbReference>
<dbReference type="PANTHER" id="PTHR30511">
    <property type="entry name" value="ALANINE RACEMASE"/>
    <property type="match status" value="1"/>
</dbReference>
<keyword evidence="8" id="KW-1185">Reference proteome</keyword>
<dbReference type="SMART" id="SM01005">
    <property type="entry name" value="Ala_racemase_C"/>
    <property type="match status" value="1"/>
</dbReference>
<dbReference type="RefSeq" id="WP_139446228.1">
    <property type="nucleotide sequence ID" value="NZ_VDMB01000002.1"/>
</dbReference>
<dbReference type="Pfam" id="PF01168">
    <property type="entry name" value="Ala_racemase_N"/>
    <property type="match status" value="1"/>
</dbReference>
<evidence type="ECO:0000256" key="5">
    <source>
        <dbReference type="PIRSR" id="PIRSR600821-50"/>
    </source>
</evidence>
<feature type="modified residue" description="N6-(pyridoxal phosphate)lysine" evidence="5">
    <location>
        <position position="35"/>
    </location>
</feature>
<dbReference type="InterPro" id="IPR001608">
    <property type="entry name" value="Ala_racemase_N"/>
</dbReference>
<protein>
    <submittedName>
        <fullName evidence="7">Alanine racemase</fullName>
        <ecNumber evidence="7">5.1.1.1</ecNumber>
    </submittedName>
</protein>
<dbReference type="AlphaFoldDB" id="A0A5Q4VG41"/>
<dbReference type="NCBIfam" id="TIGR00492">
    <property type="entry name" value="alr"/>
    <property type="match status" value="1"/>
</dbReference>
<comment type="caution">
    <text evidence="7">The sequence shown here is derived from an EMBL/GenBank/DDBJ whole genome shotgun (WGS) entry which is preliminary data.</text>
</comment>
<dbReference type="Gene3D" id="2.40.37.10">
    <property type="entry name" value="Lyase, Ornithine Decarboxylase, Chain A, domain 1"/>
    <property type="match status" value="1"/>
</dbReference>
<gene>
    <name evidence="7" type="primary">alr</name>
    <name evidence="7" type="ORF">FIM25_03235</name>
</gene>
<reference evidence="7 8" key="1">
    <citation type="submission" date="2019-06" db="EMBL/GenBank/DDBJ databases">
        <title>Desulfobotulus mexicanus sp. nov., a novel sulfate-reducing bacterium isolated from the sediment of an alkaline crater lake in Mexico.</title>
        <authorList>
            <person name="Hirschler-Rea A."/>
        </authorList>
    </citation>
    <scope>NUCLEOTIDE SEQUENCE [LARGE SCALE GENOMIC DNA]</scope>
    <source>
        <strain evidence="7 8">PAR22N</strain>
    </source>
</reference>
<dbReference type="PRINTS" id="PR00992">
    <property type="entry name" value="ALARACEMASE"/>
</dbReference>
<evidence type="ECO:0000259" key="6">
    <source>
        <dbReference type="SMART" id="SM01005"/>
    </source>
</evidence>
<proteinExistence type="predicted"/>
<name>A0A5Q4VG41_9BACT</name>
<dbReference type="SUPFAM" id="SSF51419">
    <property type="entry name" value="PLP-binding barrel"/>
    <property type="match status" value="1"/>
</dbReference>
<dbReference type="Gene3D" id="3.20.20.10">
    <property type="entry name" value="Alanine racemase"/>
    <property type="match status" value="1"/>
</dbReference>
<dbReference type="GO" id="GO:0008784">
    <property type="term" value="F:alanine racemase activity"/>
    <property type="evidence" value="ECO:0007669"/>
    <property type="project" value="UniProtKB-EC"/>
</dbReference>
<evidence type="ECO:0000256" key="4">
    <source>
        <dbReference type="ARBA" id="ARBA00023235"/>
    </source>
</evidence>
<dbReference type="GO" id="GO:0006522">
    <property type="term" value="P:alanine metabolic process"/>
    <property type="evidence" value="ECO:0007669"/>
    <property type="project" value="InterPro"/>
</dbReference>
<evidence type="ECO:0000313" key="7">
    <source>
        <dbReference type="EMBL" id="TYT75923.1"/>
    </source>
</evidence>
<dbReference type="PANTHER" id="PTHR30511:SF0">
    <property type="entry name" value="ALANINE RACEMASE, CATABOLIC-RELATED"/>
    <property type="match status" value="1"/>
</dbReference>
<dbReference type="InterPro" id="IPR029066">
    <property type="entry name" value="PLP-binding_barrel"/>
</dbReference>
<dbReference type="OrthoDB" id="9813814at2"/>
<dbReference type="GO" id="GO:0005829">
    <property type="term" value="C:cytosol"/>
    <property type="evidence" value="ECO:0007669"/>
    <property type="project" value="TreeGrafter"/>
</dbReference>
<sequence length="376" mass="41187">MTPLAALINLETLKKNITLVRSHVPDNIKIMGVVKCNAYGHGLSQISGTMAEAGLDYLVVSGLDEGISLRKSGINCPVLALNDPLYPNLSHALEYDLSLTVADSDFALKLASYKPDTAQKFRVHIKVDTGLGRFGLNPDKVEEVMAILNRLPHIKVDGIYSHLACSFQDDARSKAFTEKQFRIFDDLLDRLEESNLMPDMVHLGSSTGLLGFPDRVSSGRLNALRIGTLFYGYAERMHQWEIEPTPIARISSRIIQIRDVPQHACIGYHASHQMQNDGRIAVIHCGFDQGLHSLLPGKLLPAVHGRKCPLIGRPALAQSMLDVSDVSEAVSGSEVILAGPDINLFQAARSADKGIWEVLLPLLKNAEKTYHNGTAL</sequence>
<dbReference type="SUPFAM" id="SSF50621">
    <property type="entry name" value="Alanine racemase C-terminal domain-like"/>
    <property type="match status" value="1"/>
</dbReference>
<keyword evidence="3 5" id="KW-0663">Pyridoxal phosphate</keyword>
<dbReference type="InterPro" id="IPR009006">
    <property type="entry name" value="Ala_racemase/Decarboxylase_C"/>
</dbReference>
<dbReference type="Proteomes" id="UP000321899">
    <property type="component" value="Unassembled WGS sequence"/>
</dbReference>
<organism evidence="7 8">
    <name type="scientific">Desulfobotulus mexicanus</name>
    <dbReference type="NCBI Taxonomy" id="2586642"/>
    <lineage>
        <taxon>Bacteria</taxon>
        <taxon>Pseudomonadati</taxon>
        <taxon>Thermodesulfobacteriota</taxon>
        <taxon>Desulfobacteria</taxon>
        <taxon>Desulfobacterales</taxon>
        <taxon>Desulfobacteraceae</taxon>
        <taxon>Desulfobotulus</taxon>
    </lineage>
</organism>
<feature type="domain" description="Alanine racemase C-terminal" evidence="6">
    <location>
        <begin position="247"/>
        <end position="371"/>
    </location>
</feature>
<comment type="cofactor">
    <cofactor evidence="2 5">
        <name>pyridoxal 5'-phosphate</name>
        <dbReference type="ChEBI" id="CHEBI:597326"/>
    </cofactor>
</comment>
<dbReference type="Pfam" id="PF00842">
    <property type="entry name" value="Ala_racemase_C"/>
    <property type="match status" value="1"/>
</dbReference>
<dbReference type="InterPro" id="IPR011079">
    <property type="entry name" value="Ala_racemase_C"/>
</dbReference>
<dbReference type="InterPro" id="IPR000821">
    <property type="entry name" value="Ala_racemase"/>
</dbReference>
<dbReference type="EMBL" id="VDMB01000002">
    <property type="protein sequence ID" value="TYT75923.1"/>
    <property type="molecule type" value="Genomic_DNA"/>
</dbReference>
<evidence type="ECO:0000256" key="1">
    <source>
        <dbReference type="ARBA" id="ARBA00000316"/>
    </source>
</evidence>
<comment type="catalytic activity">
    <reaction evidence="1">
        <text>L-alanine = D-alanine</text>
        <dbReference type="Rhea" id="RHEA:20249"/>
        <dbReference type="ChEBI" id="CHEBI:57416"/>
        <dbReference type="ChEBI" id="CHEBI:57972"/>
        <dbReference type="EC" id="5.1.1.1"/>
    </reaction>
</comment>
<evidence type="ECO:0000313" key="8">
    <source>
        <dbReference type="Proteomes" id="UP000321899"/>
    </source>
</evidence>
<accession>A0A5Q4VG41</accession>
<keyword evidence="4 7" id="KW-0413">Isomerase</keyword>
<dbReference type="FunFam" id="3.20.20.10:FF:000002">
    <property type="entry name" value="Alanine racemase"/>
    <property type="match status" value="1"/>
</dbReference>
<evidence type="ECO:0000256" key="3">
    <source>
        <dbReference type="ARBA" id="ARBA00022898"/>
    </source>
</evidence>
<evidence type="ECO:0000256" key="2">
    <source>
        <dbReference type="ARBA" id="ARBA00001933"/>
    </source>
</evidence>
<dbReference type="EC" id="5.1.1.1" evidence="7"/>